<dbReference type="Proteomes" id="UP001239111">
    <property type="component" value="Chromosome 1"/>
</dbReference>
<organism evidence="1 2">
    <name type="scientific">Eretmocerus hayati</name>
    <dbReference type="NCBI Taxonomy" id="131215"/>
    <lineage>
        <taxon>Eukaryota</taxon>
        <taxon>Metazoa</taxon>
        <taxon>Ecdysozoa</taxon>
        <taxon>Arthropoda</taxon>
        <taxon>Hexapoda</taxon>
        <taxon>Insecta</taxon>
        <taxon>Pterygota</taxon>
        <taxon>Neoptera</taxon>
        <taxon>Endopterygota</taxon>
        <taxon>Hymenoptera</taxon>
        <taxon>Apocrita</taxon>
        <taxon>Proctotrupomorpha</taxon>
        <taxon>Chalcidoidea</taxon>
        <taxon>Aphelinidae</taxon>
        <taxon>Aphelininae</taxon>
        <taxon>Eretmocerus</taxon>
    </lineage>
</organism>
<evidence type="ECO:0000313" key="2">
    <source>
        <dbReference type="Proteomes" id="UP001239111"/>
    </source>
</evidence>
<gene>
    <name evidence="1" type="ORF">QAD02_021719</name>
</gene>
<proteinExistence type="predicted"/>
<comment type="caution">
    <text evidence="1">The sequence shown here is derived from an EMBL/GenBank/DDBJ whole genome shotgun (WGS) entry which is preliminary data.</text>
</comment>
<sequence length="231" mass="26288">MPRKKSLSEVCNKNQAIIQGKKVSFADERVIRIHWLNKNDIDLPTYIPMGNSVGPILKTSLDRNEKYNFDKLKKVLLEKYIKDANKHCFQQDAIIELGYCSDKQILVVNSFGGADFWEICDQYFKRSNRKIHIYLLTVQTQPIHTNKCVIAPNIQTLSLEPSGDNESSKLDEDGGMADFIEKLNKKEIQNSQAASIHDQNISDFSPDIQCLHQSSVTTPKKKIMGELQNSS</sequence>
<dbReference type="EMBL" id="CM056741">
    <property type="protein sequence ID" value="KAJ8685926.1"/>
    <property type="molecule type" value="Genomic_DNA"/>
</dbReference>
<reference evidence="1" key="1">
    <citation type="submission" date="2023-04" db="EMBL/GenBank/DDBJ databases">
        <title>A chromosome-level genome assembly of the parasitoid wasp Eretmocerus hayati.</title>
        <authorList>
            <person name="Zhong Y."/>
            <person name="Liu S."/>
            <person name="Liu Y."/>
        </authorList>
    </citation>
    <scope>NUCLEOTIDE SEQUENCE</scope>
    <source>
        <strain evidence="1">ZJU_SS_LIU_2023</strain>
    </source>
</reference>
<name>A0ACC2PR04_9HYME</name>
<keyword evidence="2" id="KW-1185">Reference proteome</keyword>
<protein>
    <submittedName>
        <fullName evidence="1">Uncharacterized protein</fullName>
    </submittedName>
</protein>
<evidence type="ECO:0000313" key="1">
    <source>
        <dbReference type="EMBL" id="KAJ8685926.1"/>
    </source>
</evidence>
<accession>A0ACC2PR04</accession>